<gene>
    <name evidence="1" type="ORF">L596_015469</name>
</gene>
<keyword evidence="2" id="KW-1185">Reference proteome</keyword>
<reference evidence="1 2" key="1">
    <citation type="journal article" date="2015" name="Genome Biol.">
        <title>Comparative genomics of Steinernema reveals deeply conserved gene regulatory networks.</title>
        <authorList>
            <person name="Dillman A.R."/>
            <person name="Macchietto M."/>
            <person name="Porter C.F."/>
            <person name="Rogers A."/>
            <person name="Williams B."/>
            <person name="Antoshechkin I."/>
            <person name="Lee M.M."/>
            <person name="Goodwin Z."/>
            <person name="Lu X."/>
            <person name="Lewis E.E."/>
            <person name="Goodrich-Blair H."/>
            <person name="Stock S.P."/>
            <person name="Adams B.J."/>
            <person name="Sternberg P.W."/>
            <person name="Mortazavi A."/>
        </authorList>
    </citation>
    <scope>NUCLEOTIDE SEQUENCE [LARGE SCALE GENOMIC DNA]</scope>
    <source>
        <strain evidence="1 2">ALL</strain>
    </source>
</reference>
<dbReference type="EMBL" id="AZBU02000004">
    <property type="protein sequence ID" value="TKR81627.1"/>
    <property type="molecule type" value="Genomic_DNA"/>
</dbReference>
<evidence type="ECO:0000313" key="2">
    <source>
        <dbReference type="Proteomes" id="UP000298663"/>
    </source>
</evidence>
<protein>
    <submittedName>
        <fullName evidence="1">Uncharacterized protein</fullName>
    </submittedName>
</protein>
<accession>A0A4U5NF19</accession>
<comment type="caution">
    <text evidence="1">The sequence shown here is derived from an EMBL/GenBank/DDBJ whole genome shotgun (WGS) entry which is preliminary data.</text>
</comment>
<proteinExistence type="predicted"/>
<sequence>MGQKSLGNFKIGISKKFSTEKDHFTKAAENSKDRCLRGLRTKSRFSILSCKTCHLFSSVLRIPLRIALELPQHKVKYRDCSMTPNQLRAFT</sequence>
<organism evidence="1 2">
    <name type="scientific">Steinernema carpocapsae</name>
    <name type="common">Entomopathogenic nematode</name>
    <dbReference type="NCBI Taxonomy" id="34508"/>
    <lineage>
        <taxon>Eukaryota</taxon>
        <taxon>Metazoa</taxon>
        <taxon>Ecdysozoa</taxon>
        <taxon>Nematoda</taxon>
        <taxon>Chromadorea</taxon>
        <taxon>Rhabditida</taxon>
        <taxon>Tylenchina</taxon>
        <taxon>Panagrolaimomorpha</taxon>
        <taxon>Strongyloidoidea</taxon>
        <taxon>Steinernematidae</taxon>
        <taxon>Steinernema</taxon>
    </lineage>
</organism>
<name>A0A4U5NF19_STECR</name>
<reference evidence="1 2" key="2">
    <citation type="journal article" date="2019" name="G3 (Bethesda)">
        <title>Hybrid Assembly of the Genome of the Entomopathogenic Nematode Steinernema carpocapsae Identifies the X-Chromosome.</title>
        <authorList>
            <person name="Serra L."/>
            <person name="Macchietto M."/>
            <person name="Macias-Munoz A."/>
            <person name="McGill C.J."/>
            <person name="Rodriguez I.M."/>
            <person name="Rodriguez B."/>
            <person name="Murad R."/>
            <person name="Mortazavi A."/>
        </authorList>
    </citation>
    <scope>NUCLEOTIDE SEQUENCE [LARGE SCALE GENOMIC DNA]</scope>
    <source>
        <strain evidence="1 2">ALL</strain>
    </source>
</reference>
<dbReference type="AlphaFoldDB" id="A0A4U5NF19"/>
<dbReference type="Proteomes" id="UP000298663">
    <property type="component" value="Unassembled WGS sequence"/>
</dbReference>
<evidence type="ECO:0000313" key="1">
    <source>
        <dbReference type="EMBL" id="TKR81627.1"/>
    </source>
</evidence>